<dbReference type="Pfam" id="PF05036">
    <property type="entry name" value="SPOR"/>
    <property type="match status" value="1"/>
</dbReference>
<reference evidence="3 4" key="1">
    <citation type="submission" date="2019-08" db="EMBL/GenBank/DDBJ databases">
        <title>Luteimonas viscosus sp. nov., isolated from soil of a sunflower field.</title>
        <authorList>
            <person name="Jianli Z."/>
            <person name="Ying Z."/>
        </authorList>
    </citation>
    <scope>NUCLEOTIDE SEQUENCE [LARGE SCALE GENOMIC DNA]</scope>
    <source>
        <strain evidence="3 4">XBU10</strain>
    </source>
</reference>
<evidence type="ECO:0000256" key="1">
    <source>
        <dbReference type="SAM" id="MobiDB-lite"/>
    </source>
</evidence>
<dbReference type="AlphaFoldDB" id="A0A5D4XSK7"/>
<dbReference type="Proteomes" id="UP000324973">
    <property type="component" value="Unassembled WGS sequence"/>
</dbReference>
<dbReference type="OrthoDB" id="5986009at2"/>
<name>A0A5D4XSK7_9GAMM</name>
<dbReference type="InterPro" id="IPR036680">
    <property type="entry name" value="SPOR-like_sf"/>
</dbReference>
<dbReference type="RefSeq" id="WP_149103618.1">
    <property type="nucleotide sequence ID" value="NZ_VTFT01000001.1"/>
</dbReference>
<comment type="caution">
    <text evidence="3">The sequence shown here is derived from an EMBL/GenBank/DDBJ whole genome shotgun (WGS) entry which is preliminary data.</text>
</comment>
<feature type="region of interest" description="Disordered" evidence="1">
    <location>
        <begin position="49"/>
        <end position="100"/>
    </location>
</feature>
<dbReference type="PROSITE" id="PS51724">
    <property type="entry name" value="SPOR"/>
    <property type="match status" value="1"/>
</dbReference>
<dbReference type="Gene3D" id="3.30.70.1070">
    <property type="entry name" value="Sporulation related repeat"/>
    <property type="match status" value="1"/>
</dbReference>
<evidence type="ECO:0000313" key="4">
    <source>
        <dbReference type="Proteomes" id="UP000324973"/>
    </source>
</evidence>
<organism evidence="3 4">
    <name type="scientific">Luteimonas viscosa</name>
    <dbReference type="NCBI Taxonomy" id="1132694"/>
    <lineage>
        <taxon>Bacteria</taxon>
        <taxon>Pseudomonadati</taxon>
        <taxon>Pseudomonadota</taxon>
        <taxon>Gammaproteobacteria</taxon>
        <taxon>Lysobacterales</taxon>
        <taxon>Lysobacteraceae</taxon>
        <taxon>Luteimonas</taxon>
    </lineage>
</organism>
<sequence length="263" mass="26578">MFARALIVLLLILNLGVALWWATRGDDAPSADELPLPRGVEPLRLLEESADPAAPARAPVTVPPGAPEARDARDQAAATAGPGPTTAATEAGETTPAREAAAAPAVATVCHSFGPFADAAAAGRAAAQLRPAVRGVATRQVRPAPRGWNVQLSALPDRAAADAAATRLSAAGFDDHYLLPAAEDGTVDIALGRFGGEAAAQRHVAALQAAGFAAVAEPIGGDGQTRHWVDVVAGEHVDPDVLRRAAGAAQGEPIECEPAAAVP</sequence>
<dbReference type="SUPFAM" id="SSF110997">
    <property type="entry name" value="Sporulation related repeat"/>
    <property type="match status" value="1"/>
</dbReference>
<evidence type="ECO:0000259" key="2">
    <source>
        <dbReference type="PROSITE" id="PS51724"/>
    </source>
</evidence>
<dbReference type="InterPro" id="IPR007730">
    <property type="entry name" value="SPOR-like_dom"/>
</dbReference>
<dbReference type="GO" id="GO:0042834">
    <property type="term" value="F:peptidoglycan binding"/>
    <property type="evidence" value="ECO:0007669"/>
    <property type="project" value="InterPro"/>
</dbReference>
<feature type="compositionally biased region" description="Low complexity" evidence="1">
    <location>
        <begin position="51"/>
        <end position="60"/>
    </location>
</feature>
<dbReference type="EMBL" id="VTFT01000001">
    <property type="protein sequence ID" value="TYT27064.1"/>
    <property type="molecule type" value="Genomic_DNA"/>
</dbReference>
<protein>
    <submittedName>
        <fullName evidence="3">SPOR domain-containing protein</fullName>
    </submittedName>
</protein>
<gene>
    <name evidence="3" type="ORF">FZO89_12790</name>
</gene>
<feature type="domain" description="SPOR" evidence="2">
    <location>
        <begin position="142"/>
        <end position="222"/>
    </location>
</feature>
<keyword evidence="4" id="KW-1185">Reference proteome</keyword>
<feature type="compositionally biased region" description="Low complexity" evidence="1">
    <location>
        <begin position="75"/>
        <end position="100"/>
    </location>
</feature>
<evidence type="ECO:0000313" key="3">
    <source>
        <dbReference type="EMBL" id="TYT27064.1"/>
    </source>
</evidence>
<proteinExistence type="predicted"/>
<accession>A0A5D4XSK7</accession>